<evidence type="ECO:0008006" key="4">
    <source>
        <dbReference type="Google" id="ProtNLM"/>
    </source>
</evidence>
<proteinExistence type="predicted"/>
<dbReference type="RefSeq" id="WP_133531737.1">
    <property type="nucleotide sequence ID" value="NZ_SNXR01000011.1"/>
</dbReference>
<keyword evidence="1" id="KW-0175">Coiled coil</keyword>
<organism evidence="2 3">
    <name type="scientific">Flavobacterium dankookense</name>
    <dbReference type="NCBI Taxonomy" id="706186"/>
    <lineage>
        <taxon>Bacteria</taxon>
        <taxon>Pseudomonadati</taxon>
        <taxon>Bacteroidota</taxon>
        <taxon>Flavobacteriia</taxon>
        <taxon>Flavobacteriales</taxon>
        <taxon>Flavobacteriaceae</taxon>
        <taxon>Flavobacterium</taxon>
    </lineage>
</organism>
<evidence type="ECO:0000313" key="2">
    <source>
        <dbReference type="EMBL" id="TDP60770.1"/>
    </source>
</evidence>
<dbReference type="OrthoDB" id="1367154at2"/>
<gene>
    <name evidence="2" type="ORF">BC748_0369</name>
</gene>
<evidence type="ECO:0000256" key="1">
    <source>
        <dbReference type="SAM" id="Coils"/>
    </source>
</evidence>
<reference evidence="2 3" key="1">
    <citation type="submission" date="2019-03" db="EMBL/GenBank/DDBJ databases">
        <title>Genomic Encyclopedia of Archaeal and Bacterial Type Strains, Phase II (KMG-II): from individual species to whole genera.</title>
        <authorList>
            <person name="Goeker M."/>
        </authorList>
    </citation>
    <scope>NUCLEOTIDE SEQUENCE [LARGE SCALE GENOMIC DNA]</scope>
    <source>
        <strain evidence="2 3">DSM 25687</strain>
    </source>
</reference>
<dbReference type="AlphaFoldDB" id="A0A4R6QEK1"/>
<evidence type="ECO:0000313" key="3">
    <source>
        <dbReference type="Proteomes" id="UP000295260"/>
    </source>
</evidence>
<feature type="coiled-coil region" evidence="1">
    <location>
        <begin position="81"/>
        <end position="108"/>
    </location>
</feature>
<keyword evidence="3" id="KW-1185">Reference proteome</keyword>
<comment type="caution">
    <text evidence="2">The sequence shown here is derived from an EMBL/GenBank/DDBJ whole genome shotgun (WGS) entry which is preliminary data.</text>
</comment>
<protein>
    <recommendedName>
        <fullName evidence="4">Helix-turn-helix protein</fullName>
    </recommendedName>
</protein>
<dbReference type="Proteomes" id="UP000295260">
    <property type="component" value="Unassembled WGS sequence"/>
</dbReference>
<dbReference type="EMBL" id="SNXR01000011">
    <property type="protein sequence ID" value="TDP60770.1"/>
    <property type="molecule type" value="Genomic_DNA"/>
</dbReference>
<sequence>MTNQQLNVGAILTNYIEAKRIRRAALARKMGILLQSLLSYQKKASLQTDKLWELSHALEHNFFADIANQLPTKYTTTINAQAESQQKIADLELEIEKLKIEKEVLMDIVKAKL</sequence>
<name>A0A4R6QEK1_9FLAO</name>
<accession>A0A4R6QEK1</accession>